<dbReference type="GO" id="GO:0000139">
    <property type="term" value="C:Golgi membrane"/>
    <property type="evidence" value="ECO:0007669"/>
    <property type="project" value="UniProtKB-SubCell"/>
</dbReference>
<keyword evidence="10" id="KW-1185">Reference proteome</keyword>
<evidence type="ECO:0000256" key="1">
    <source>
        <dbReference type="ARBA" id="ARBA00004141"/>
    </source>
</evidence>
<feature type="transmembrane region" description="Helical" evidence="6">
    <location>
        <begin position="193"/>
        <end position="210"/>
    </location>
</feature>
<keyword evidence="5 6" id="KW-0472">Membrane</keyword>
<keyword evidence="4 6" id="KW-1133">Transmembrane helix</keyword>
<dbReference type="GO" id="GO:0031267">
    <property type="term" value="F:small GTPase binding"/>
    <property type="evidence" value="ECO:0007669"/>
    <property type="project" value="InterPro"/>
</dbReference>
<evidence type="ECO:0000256" key="4">
    <source>
        <dbReference type="ARBA" id="ARBA00022989"/>
    </source>
</evidence>
<dbReference type="GO" id="GO:0016192">
    <property type="term" value="P:vesicle-mediated transport"/>
    <property type="evidence" value="ECO:0007669"/>
    <property type="project" value="InterPro"/>
</dbReference>
<evidence type="ECO:0000256" key="6">
    <source>
        <dbReference type="RuleBase" id="RU361264"/>
    </source>
</evidence>
<reference evidence="9" key="1">
    <citation type="submission" date="2021-06" db="EMBL/GenBank/DDBJ databases">
        <authorList>
            <person name="Kallberg Y."/>
            <person name="Tangrot J."/>
            <person name="Rosling A."/>
        </authorList>
    </citation>
    <scope>NUCLEOTIDE SEQUENCE</scope>
    <source>
        <strain evidence="9">CL551</strain>
    </source>
</reference>
<feature type="transmembrane region" description="Helical" evidence="6">
    <location>
        <begin position="248"/>
        <end position="267"/>
    </location>
</feature>
<dbReference type="InterPro" id="IPR006977">
    <property type="entry name" value="Yip1_dom"/>
</dbReference>
<accession>A0A9N9N8A4</accession>
<evidence type="ECO:0000313" key="10">
    <source>
        <dbReference type="Proteomes" id="UP000789342"/>
    </source>
</evidence>
<evidence type="ECO:0000256" key="3">
    <source>
        <dbReference type="ARBA" id="ARBA00022692"/>
    </source>
</evidence>
<evidence type="ECO:0000256" key="5">
    <source>
        <dbReference type="ARBA" id="ARBA00023136"/>
    </source>
</evidence>
<dbReference type="PANTHER" id="PTHR12822:SF2">
    <property type="entry name" value="PROTEIN YIPF"/>
    <property type="match status" value="1"/>
</dbReference>
<feature type="domain" description="Yip1" evidence="8">
    <location>
        <begin position="98"/>
        <end position="260"/>
    </location>
</feature>
<dbReference type="Proteomes" id="UP000789342">
    <property type="component" value="Unassembled WGS sequence"/>
</dbReference>
<comment type="subcellular location">
    <subcellularLocation>
        <location evidence="6">Golgi apparatus membrane</location>
        <topology evidence="6">Multi-pass membrane protein</topology>
    </subcellularLocation>
    <subcellularLocation>
        <location evidence="1">Membrane</location>
        <topology evidence="1">Multi-pass membrane protein</topology>
    </subcellularLocation>
</comment>
<dbReference type="OrthoDB" id="10256463at2759"/>
<name>A0A9N9N8A4_9GLOM</name>
<organism evidence="9 10">
    <name type="scientific">Acaulospora morrowiae</name>
    <dbReference type="NCBI Taxonomy" id="94023"/>
    <lineage>
        <taxon>Eukaryota</taxon>
        <taxon>Fungi</taxon>
        <taxon>Fungi incertae sedis</taxon>
        <taxon>Mucoromycota</taxon>
        <taxon>Glomeromycotina</taxon>
        <taxon>Glomeromycetes</taxon>
        <taxon>Diversisporales</taxon>
        <taxon>Acaulosporaceae</taxon>
        <taxon>Acaulospora</taxon>
    </lineage>
</organism>
<evidence type="ECO:0000256" key="2">
    <source>
        <dbReference type="ARBA" id="ARBA00010596"/>
    </source>
</evidence>
<dbReference type="AlphaFoldDB" id="A0A9N9N8A4"/>
<dbReference type="Pfam" id="PF04893">
    <property type="entry name" value="Yip1"/>
    <property type="match status" value="1"/>
</dbReference>
<gene>
    <name evidence="9" type="ORF">AMORRO_LOCUS12817</name>
</gene>
<comment type="caution">
    <text evidence="9">The sequence shown here is derived from an EMBL/GenBank/DDBJ whole genome shotgun (WGS) entry which is preliminary data.</text>
</comment>
<dbReference type="PANTHER" id="PTHR12822">
    <property type="entry name" value="PROTEIN YIPF"/>
    <property type="match status" value="1"/>
</dbReference>
<keyword evidence="3 6" id="KW-0812">Transmembrane</keyword>
<protein>
    <recommendedName>
        <fullName evidence="6">Protein YIP</fullName>
    </recommendedName>
</protein>
<evidence type="ECO:0000259" key="8">
    <source>
        <dbReference type="Pfam" id="PF04893"/>
    </source>
</evidence>
<feature type="region of interest" description="Disordered" evidence="7">
    <location>
        <begin position="30"/>
        <end position="49"/>
    </location>
</feature>
<evidence type="ECO:0000313" key="9">
    <source>
        <dbReference type="EMBL" id="CAG8712981.1"/>
    </source>
</evidence>
<feature type="transmembrane region" description="Helical" evidence="6">
    <location>
        <begin position="119"/>
        <end position="143"/>
    </location>
</feature>
<feature type="transmembrane region" description="Helical" evidence="6">
    <location>
        <begin position="155"/>
        <end position="178"/>
    </location>
</feature>
<comment type="similarity">
    <text evidence="2 6">Belongs to the YIP1 family.</text>
</comment>
<proteinExistence type="inferred from homology"/>
<evidence type="ECO:0000256" key="7">
    <source>
        <dbReference type="SAM" id="MobiDB-lite"/>
    </source>
</evidence>
<feature type="transmembrane region" description="Helical" evidence="6">
    <location>
        <begin position="217"/>
        <end position="236"/>
    </location>
</feature>
<dbReference type="EMBL" id="CAJVPV010019919">
    <property type="protein sequence ID" value="CAG8712981.1"/>
    <property type="molecule type" value="Genomic_DNA"/>
</dbReference>
<dbReference type="InterPro" id="IPR039765">
    <property type="entry name" value="Yip5/YIPF1/YIPF2"/>
</dbReference>
<sequence length="277" mass="31003">MAREEYSVVVEMDDDTPILREELEFQDFSSGSGVNGKITQGKQTSASSGFNDASFFEPHTSRTEQPRSQHPFWAVEYYAHYFDVNTDQVLTRAVKSLFPKEEFSEVVGPNVNTDLYGPFWISTTVIFLLFVTSSIAGSIAAIINGNDDHSYDFKILSFGVAAIYTYTFGVPLFVWVALKYFGCKPSLLDTVGLYGYGLTVWIPISIICIIPVEILRWTLVITGFAISGFFISRNLYSVLSTAEAKTSRLILILVLAAHAAFSMLLKFEFFSYSTKLH</sequence>